<sequence>MHEVVESSGTWLVNPTSRSLAILLADQSYDVWLGNYSNRYSRRQHISLNPKQAQFWKFSWDEIRNYDIPSIISYILKETGQSKLSYIGHSLECGVFFIAMVKHPELNSKIDITIALAPLSSFSHFTIPLFRILTPFSKIIQFFLRMTRTLGWLDSAGIGDRLFDRFDLVYEQT</sequence>
<evidence type="ECO:0008006" key="3">
    <source>
        <dbReference type="Google" id="ProtNLM"/>
    </source>
</evidence>
<accession>A0A8J2W597</accession>
<name>A0A8J2W597_9CRUS</name>
<evidence type="ECO:0000313" key="1">
    <source>
        <dbReference type="EMBL" id="CAH0105823.1"/>
    </source>
</evidence>
<keyword evidence="2" id="KW-1185">Reference proteome</keyword>
<dbReference type="PANTHER" id="PTHR11005">
    <property type="entry name" value="LYSOSOMAL ACID LIPASE-RELATED"/>
    <property type="match status" value="1"/>
</dbReference>
<organism evidence="1 2">
    <name type="scientific">Daphnia galeata</name>
    <dbReference type="NCBI Taxonomy" id="27404"/>
    <lineage>
        <taxon>Eukaryota</taxon>
        <taxon>Metazoa</taxon>
        <taxon>Ecdysozoa</taxon>
        <taxon>Arthropoda</taxon>
        <taxon>Crustacea</taxon>
        <taxon>Branchiopoda</taxon>
        <taxon>Diplostraca</taxon>
        <taxon>Cladocera</taxon>
        <taxon>Anomopoda</taxon>
        <taxon>Daphniidae</taxon>
        <taxon>Daphnia</taxon>
    </lineage>
</organism>
<dbReference type="Proteomes" id="UP000789390">
    <property type="component" value="Unassembled WGS sequence"/>
</dbReference>
<dbReference type="AlphaFoldDB" id="A0A8J2W597"/>
<protein>
    <recommendedName>
        <fullName evidence="3">AB hydrolase-1 domain-containing protein</fullName>
    </recommendedName>
</protein>
<dbReference type="EMBL" id="CAKKLH010000201">
    <property type="protein sequence ID" value="CAH0105823.1"/>
    <property type="molecule type" value="Genomic_DNA"/>
</dbReference>
<dbReference type="InterPro" id="IPR029058">
    <property type="entry name" value="AB_hydrolase_fold"/>
</dbReference>
<dbReference type="Gene3D" id="3.40.50.1820">
    <property type="entry name" value="alpha/beta hydrolase"/>
    <property type="match status" value="1"/>
</dbReference>
<dbReference type="OrthoDB" id="9974421at2759"/>
<evidence type="ECO:0000313" key="2">
    <source>
        <dbReference type="Proteomes" id="UP000789390"/>
    </source>
</evidence>
<reference evidence="1" key="1">
    <citation type="submission" date="2021-11" db="EMBL/GenBank/DDBJ databases">
        <authorList>
            <person name="Schell T."/>
        </authorList>
    </citation>
    <scope>NUCLEOTIDE SEQUENCE</scope>
    <source>
        <strain evidence="1">M5</strain>
    </source>
</reference>
<comment type="caution">
    <text evidence="1">The sequence shown here is derived from an EMBL/GenBank/DDBJ whole genome shotgun (WGS) entry which is preliminary data.</text>
</comment>
<proteinExistence type="predicted"/>
<dbReference type="SUPFAM" id="SSF53474">
    <property type="entry name" value="alpha/beta-Hydrolases"/>
    <property type="match status" value="1"/>
</dbReference>
<gene>
    <name evidence="1" type="ORF">DGAL_LOCUS8894</name>
</gene>